<sequence length="457" mass="51458">MLFLPNSTSIDAHIMANILLVEDDTTFSLILENFLKKKGHTVQICHTLKTGLKSLEQNTYDLLLLDYRLPDGNGLEVMSTAREKTPNIPSIIMTSFHDVRTAVRAIRSGAYDFITKPVNPDELEMVLNEALNRKQSAPEIQKKAEVSTFIQGSSLESKKLQNYIELVGPTDMSVIIQGESGTGKEYVANSIHKASKRAERPFVAIDCGSLSRELSASELFGHVKGAFTGALLDKKGQFEAADGGTLFLDEIGNLSYEVQIQLLRAIQERVIQPIGSNKQIKVDVRIIAATNDDLLNSVSRGEFREDLYHRLNEFKIHVPALRNREHDLQVFLYHFINLANAELDRNVKTLSTEVATIFQTYDWPGNLRELKNVIKRMVLLTRGEEAGIESLPDEMIASLNQVPKPSGTDLKALNEANEKELIKETLRKVRYNKTQAAKLLNIDRTTLYNKMEKYQIE</sequence>
<dbReference type="FunFam" id="3.40.50.300:FF:000006">
    <property type="entry name" value="DNA-binding transcriptional regulator NtrC"/>
    <property type="match status" value="1"/>
</dbReference>
<dbReference type="GO" id="GO:0005524">
    <property type="term" value="F:ATP binding"/>
    <property type="evidence" value="ECO:0007669"/>
    <property type="project" value="UniProtKB-KW"/>
</dbReference>
<feature type="domain" description="Sigma-54 factor interaction" evidence="7">
    <location>
        <begin position="150"/>
        <end position="379"/>
    </location>
</feature>
<evidence type="ECO:0000259" key="8">
    <source>
        <dbReference type="PROSITE" id="PS50110"/>
    </source>
</evidence>
<keyword evidence="2" id="KW-0067">ATP-binding</keyword>
<evidence type="ECO:0000256" key="6">
    <source>
        <dbReference type="PROSITE-ProRule" id="PRU00169"/>
    </source>
</evidence>
<dbReference type="PANTHER" id="PTHR32071">
    <property type="entry name" value="TRANSCRIPTIONAL REGULATORY PROTEIN"/>
    <property type="match status" value="1"/>
</dbReference>
<dbReference type="PRINTS" id="PR01590">
    <property type="entry name" value="HTHFIS"/>
</dbReference>
<dbReference type="SUPFAM" id="SSF52540">
    <property type="entry name" value="P-loop containing nucleoside triphosphate hydrolases"/>
    <property type="match status" value="1"/>
</dbReference>
<keyword evidence="4" id="KW-0238">DNA-binding</keyword>
<keyword evidence="1" id="KW-0547">Nucleotide-binding</keyword>
<dbReference type="PANTHER" id="PTHR32071:SF81">
    <property type="entry name" value="PROPIONATE CATABOLISM OPERON REGULATORY PROTEIN"/>
    <property type="match status" value="1"/>
</dbReference>
<protein>
    <submittedName>
        <fullName evidence="9">Two-component system response regulator HydG</fullName>
    </submittedName>
</protein>
<organism evidence="9 10">
    <name type="scientific">Arcticibacter pallidicorallinus</name>
    <dbReference type="NCBI Taxonomy" id="1259464"/>
    <lineage>
        <taxon>Bacteria</taxon>
        <taxon>Pseudomonadati</taxon>
        <taxon>Bacteroidota</taxon>
        <taxon>Sphingobacteriia</taxon>
        <taxon>Sphingobacteriales</taxon>
        <taxon>Sphingobacteriaceae</taxon>
        <taxon>Arcticibacter</taxon>
    </lineage>
</organism>
<evidence type="ECO:0000259" key="7">
    <source>
        <dbReference type="PROSITE" id="PS50045"/>
    </source>
</evidence>
<dbReference type="InterPro" id="IPR058031">
    <property type="entry name" value="AAA_lid_NorR"/>
</dbReference>
<reference evidence="9 10" key="1">
    <citation type="submission" date="2018-03" db="EMBL/GenBank/DDBJ databases">
        <title>Genomic Encyclopedia of Type Strains, Phase III (KMG-III): the genomes of soil and plant-associated and newly described type strains.</title>
        <authorList>
            <person name="Whitman W."/>
        </authorList>
    </citation>
    <scope>NUCLEOTIDE SEQUENCE [LARGE SCALE GENOMIC DNA]</scope>
    <source>
        <strain evidence="9 10">CGMCC 1.9313</strain>
    </source>
</reference>
<dbReference type="InterPro" id="IPR011006">
    <property type="entry name" value="CheY-like_superfamily"/>
</dbReference>
<dbReference type="CDD" id="cd00009">
    <property type="entry name" value="AAA"/>
    <property type="match status" value="1"/>
</dbReference>
<keyword evidence="3" id="KW-0805">Transcription regulation</keyword>
<dbReference type="Gene3D" id="1.10.10.60">
    <property type="entry name" value="Homeodomain-like"/>
    <property type="match status" value="1"/>
</dbReference>
<dbReference type="EMBL" id="PVTH01000008">
    <property type="protein sequence ID" value="PRY50869.1"/>
    <property type="molecule type" value="Genomic_DNA"/>
</dbReference>
<evidence type="ECO:0000256" key="3">
    <source>
        <dbReference type="ARBA" id="ARBA00023015"/>
    </source>
</evidence>
<dbReference type="PROSITE" id="PS00688">
    <property type="entry name" value="SIGMA54_INTERACT_3"/>
    <property type="match status" value="1"/>
</dbReference>
<evidence type="ECO:0000256" key="1">
    <source>
        <dbReference type="ARBA" id="ARBA00022741"/>
    </source>
</evidence>
<dbReference type="InterPro" id="IPR002197">
    <property type="entry name" value="HTH_Fis"/>
</dbReference>
<dbReference type="PROSITE" id="PS50110">
    <property type="entry name" value="RESPONSE_REGULATORY"/>
    <property type="match status" value="1"/>
</dbReference>
<evidence type="ECO:0000313" key="9">
    <source>
        <dbReference type="EMBL" id="PRY50869.1"/>
    </source>
</evidence>
<dbReference type="InterPro" id="IPR009057">
    <property type="entry name" value="Homeodomain-like_sf"/>
</dbReference>
<dbReference type="SMART" id="SM00448">
    <property type="entry name" value="REC"/>
    <property type="match status" value="1"/>
</dbReference>
<dbReference type="InterPro" id="IPR002078">
    <property type="entry name" value="Sigma_54_int"/>
</dbReference>
<dbReference type="PROSITE" id="PS00676">
    <property type="entry name" value="SIGMA54_INTERACT_2"/>
    <property type="match status" value="1"/>
</dbReference>
<dbReference type="InterPro" id="IPR025943">
    <property type="entry name" value="Sigma_54_int_dom_ATP-bd_2"/>
</dbReference>
<dbReference type="Pfam" id="PF25601">
    <property type="entry name" value="AAA_lid_14"/>
    <property type="match status" value="1"/>
</dbReference>
<dbReference type="InterPro" id="IPR027417">
    <property type="entry name" value="P-loop_NTPase"/>
</dbReference>
<keyword evidence="6" id="KW-0597">Phosphoprotein</keyword>
<name>A0A2T0TYY5_9SPHI</name>
<dbReference type="Pfam" id="PF02954">
    <property type="entry name" value="HTH_8"/>
    <property type="match status" value="1"/>
</dbReference>
<evidence type="ECO:0000256" key="2">
    <source>
        <dbReference type="ARBA" id="ARBA00022840"/>
    </source>
</evidence>
<dbReference type="PROSITE" id="PS00675">
    <property type="entry name" value="SIGMA54_INTERACT_1"/>
    <property type="match status" value="1"/>
</dbReference>
<feature type="modified residue" description="4-aspartylphosphate" evidence="6">
    <location>
        <position position="66"/>
    </location>
</feature>
<dbReference type="InterPro" id="IPR001789">
    <property type="entry name" value="Sig_transdc_resp-reg_receiver"/>
</dbReference>
<dbReference type="InterPro" id="IPR025662">
    <property type="entry name" value="Sigma_54_int_dom_ATP-bd_1"/>
</dbReference>
<evidence type="ECO:0000256" key="4">
    <source>
        <dbReference type="ARBA" id="ARBA00023125"/>
    </source>
</evidence>
<dbReference type="Gene3D" id="3.40.50.300">
    <property type="entry name" value="P-loop containing nucleotide triphosphate hydrolases"/>
    <property type="match status" value="1"/>
</dbReference>
<dbReference type="GO" id="GO:0006355">
    <property type="term" value="P:regulation of DNA-templated transcription"/>
    <property type="evidence" value="ECO:0007669"/>
    <property type="project" value="InterPro"/>
</dbReference>
<evidence type="ECO:0000313" key="10">
    <source>
        <dbReference type="Proteomes" id="UP000238034"/>
    </source>
</evidence>
<dbReference type="Proteomes" id="UP000238034">
    <property type="component" value="Unassembled WGS sequence"/>
</dbReference>
<dbReference type="Gene3D" id="1.10.8.60">
    <property type="match status" value="1"/>
</dbReference>
<dbReference type="GO" id="GO:0000160">
    <property type="term" value="P:phosphorelay signal transduction system"/>
    <property type="evidence" value="ECO:0007669"/>
    <property type="project" value="InterPro"/>
</dbReference>
<dbReference type="AlphaFoldDB" id="A0A2T0TYY5"/>
<dbReference type="InterPro" id="IPR025944">
    <property type="entry name" value="Sigma_54_int_dom_CS"/>
</dbReference>
<accession>A0A2T0TYY5</accession>
<comment type="caution">
    <text evidence="9">The sequence shown here is derived from an EMBL/GenBank/DDBJ whole genome shotgun (WGS) entry which is preliminary data.</text>
</comment>
<dbReference type="GO" id="GO:0043565">
    <property type="term" value="F:sequence-specific DNA binding"/>
    <property type="evidence" value="ECO:0007669"/>
    <property type="project" value="InterPro"/>
</dbReference>
<dbReference type="SUPFAM" id="SSF46689">
    <property type="entry name" value="Homeodomain-like"/>
    <property type="match status" value="1"/>
</dbReference>
<keyword evidence="5" id="KW-0804">Transcription</keyword>
<dbReference type="Pfam" id="PF00158">
    <property type="entry name" value="Sigma54_activat"/>
    <property type="match status" value="1"/>
</dbReference>
<gene>
    <name evidence="9" type="ORF">B0I27_10877</name>
</gene>
<dbReference type="SMART" id="SM00382">
    <property type="entry name" value="AAA"/>
    <property type="match status" value="1"/>
</dbReference>
<dbReference type="Gene3D" id="3.40.50.2300">
    <property type="match status" value="1"/>
</dbReference>
<dbReference type="Pfam" id="PF00072">
    <property type="entry name" value="Response_reg"/>
    <property type="match status" value="1"/>
</dbReference>
<proteinExistence type="predicted"/>
<feature type="domain" description="Response regulatory" evidence="8">
    <location>
        <begin position="17"/>
        <end position="131"/>
    </location>
</feature>
<dbReference type="PROSITE" id="PS50045">
    <property type="entry name" value="SIGMA54_INTERACT_4"/>
    <property type="match status" value="1"/>
</dbReference>
<keyword evidence="10" id="KW-1185">Reference proteome</keyword>
<dbReference type="InterPro" id="IPR003593">
    <property type="entry name" value="AAA+_ATPase"/>
</dbReference>
<dbReference type="SUPFAM" id="SSF52172">
    <property type="entry name" value="CheY-like"/>
    <property type="match status" value="1"/>
</dbReference>
<evidence type="ECO:0000256" key="5">
    <source>
        <dbReference type="ARBA" id="ARBA00023163"/>
    </source>
</evidence>